<dbReference type="Proteomes" id="UP000204095">
    <property type="component" value="Segment"/>
</dbReference>
<organismHost>
    <name type="scientific">Paramecium bursaria</name>
    <dbReference type="NCBI Taxonomy" id="74790"/>
</organismHost>
<accession>A7J6L4</accession>
<dbReference type="GeneID" id="5470165"/>
<evidence type="ECO:0000313" key="1">
    <source>
        <dbReference type="EMBL" id="ABT15445.1"/>
    </source>
</evidence>
<proteinExistence type="predicted"/>
<name>A7J6L4_PBCVF</name>
<organism evidence="1 2">
    <name type="scientific">Paramecium bursaria Chlorella virus FR483</name>
    <name type="common">PBCV-FR483</name>
    <dbReference type="NCBI Taxonomy" id="399781"/>
    <lineage>
        <taxon>Viruses</taxon>
        <taxon>Varidnaviria</taxon>
        <taxon>Bamfordvirae</taxon>
        <taxon>Nucleocytoviricota</taxon>
        <taxon>Megaviricetes</taxon>
        <taxon>Algavirales</taxon>
        <taxon>Phycodnaviridae</taxon>
        <taxon>Chlorovirus</taxon>
        <taxon>Chlorovirus conductrix</taxon>
        <taxon>Paramecium bursaria Chlorella virus A1</taxon>
    </lineage>
</organism>
<sequence>MECKFIKLNVFRDTFARIVPVFAALHLMAPVVPSNTLILDVLSTFPWPFTENGAIIVAPSLLSHSMKE</sequence>
<dbReference type="EMBL" id="DQ890022">
    <property type="protein sequence ID" value="ABT15445.1"/>
    <property type="molecule type" value="Genomic_DNA"/>
</dbReference>
<evidence type="ECO:0000313" key="2">
    <source>
        <dbReference type="Proteomes" id="UP000204095"/>
    </source>
</evidence>
<reference evidence="1 2" key="1">
    <citation type="journal article" date="2007" name="Virology">
        <title>Sequence and annotation of the 314-kb MT325 and the 321-kb FR483 viruses that infect Chlorella Pbi.</title>
        <authorList>
            <person name="Fitzgerald L.A."/>
            <person name="Graves M.V."/>
            <person name="Li X."/>
            <person name="Feldblyum T."/>
            <person name="Hartigan J."/>
            <person name="Van Etten J.L."/>
        </authorList>
    </citation>
    <scope>NUCLEOTIDE SEQUENCE [LARGE SCALE GENOMIC DNA]</scope>
    <source>
        <strain evidence="1 2">FR483</strain>
    </source>
</reference>
<protein>
    <submittedName>
        <fullName evidence="1">Uncharacterized protein n160L</fullName>
    </submittedName>
</protein>
<dbReference type="KEGG" id="vg:5470165"/>
<dbReference type="RefSeq" id="YP_001425792.1">
    <property type="nucleotide sequence ID" value="NC_008603.1"/>
</dbReference>
<gene>
    <name evidence="1" type="primary">n160L</name>
    <name evidence="1" type="ORF">FR483_n160L</name>
</gene>